<organism evidence="1 2">
    <name type="scientific">Penicillium hordei</name>
    <dbReference type="NCBI Taxonomy" id="40994"/>
    <lineage>
        <taxon>Eukaryota</taxon>
        <taxon>Fungi</taxon>
        <taxon>Dikarya</taxon>
        <taxon>Ascomycota</taxon>
        <taxon>Pezizomycotina</taxon>
        <taxon>Eurotiomycetes</taxon>
        <taxon>Eurotiomycetidae</taxon>
        <taxon>Eurotiales</taxon>
        <taxon>Aspergillaceae</taxon>
        <taxon>Penicillium</taxon>
    </lineage>
</organism>
<reference evidence="1" key="2">
    <citation type="submission" date="2023-01" db="EMBL/GenBank/DDBJ databases">
        <authorList>
            <person name="Petersen C."/>
        </authorList>
    </citation>
    <scope>NUCLEOTIDE SEQUENCE</scope>
    <source>
        <strain evidence="1">IBT 12815</strain>
    </source>
</reference>
<dbReference type="EMBL" id="JAQJAE010000005">
    <property type="protein sequence ID" value="KAJ5593431.1"/>
    <property type="molecule type" value="Genomic_DNA"/>
</dbReference>
<sequence>MTFLVLLVRQHSVAIKAISECRMVYATYKGSVVPYNKNSGFPIVAAQYNGNKTVHCCGTTALENATVGCGNFK</sequence>
<gene>
    <name evidence="1" type="ORF">N7537_010335</name>
</gene>
<comment type="caution">
    <text evidence="1">The sequence shown here is derived from an EMBL/GenBank/DDBJ whole genome shotgun (WGS) entry which is preliminary data.</text>
</comment>
<proteinExistence type="predicted"/>
<evidence type="ECO:0000313" key="2">
    <source>
        <dbReference type="Proteomes" id="UP001213799"/>
    </source>
</evidence>
<name>A0AAD6GVK5_9EURO</name>
<evidence type="ECO:0000313" key="1">
    <source>
        <dbReference type="EMBL" id="KAJ5593431.1"/>
    </source>
</evidence>
<dbReference type="Proteomes" id="UP001213799">
    <property type="component" value="Unassembled WGS sequence"/>
</dbReference>
<keyword evidence="2" id="KW-1185">Reference proteome</keyword>
<accession>A0AAD6GVK5</accession>
<protein>
    <submittedName>
        <fullName evidence="1">Uncharacterized protein</fullName>
    </submittedName>
</protein>
<dbReference type="RefSeq" id="XP_056750057.1">
    <property type="nucleotide sequence ID" value="XM_056901389.1"/>
</dbReference>
<reference evidence="1" key="1">
    <citation type="journal article" date="2023" name="IMA Fungus">
        <title>Comparative genomic study of the Penicillium genus elucidates a diverse pangenome and 15 lateral gene transfer events.</title>
        <authorList>
            <person name="Petersen C."/>
            <person name="Sorensen T."/>
            <person name="Nielsen M.R."/>
            <person name="Sondergaard T.E."/>
            <person name="Sorensen J.L."/>
            <person name="Fitzpatrick D.A."/>
            <person name="Frisvad J.C."/>
            <person name="Nielsen K.L."/>
        </authorList>
    </citation>
    <scope>NUCLEOTIDE SEQUENCE</scope>
    <source>
        <strain evidence="1">IBT 12815</strain>
    </source>
</reference>
<dbReference type="AlphaFoldDB" id="A0AAD6GVK5"/>
<dbReference type="GeneID" id="81591631"/>